<dbReference type="PROSITE" id="PS00018">
    <property type="entry name" value="EF_HAND_1"/>
    <property type="match status" value="1"/>
</dbReference>
<protein>
    <recommendedName>
        <fullName evidence="8">EF-hand domain-containing protein</fullName>
    </recommendedName>
</protein>
<feature type="repeat" description="TPR" evidence="5">
    <location>
        <begin position="427"/>
        <end position="460"/>
    </location>
</feature>
<dbReference type="InterPro" id="IPR011990">
    <property type="entry name" value="TPR-like_helical_dom_sf"/>
</dbReference>
<evidence type="ECO:0000313" key="9">
    <source>
        <dbReference type="EMBL" id="CAK9276328.1"/>
    </source>
</evidence>
<reference evidence="9" key="1">
    <citation type="submission" date="2024-02" db="EMBL/GenBank/DDBJ databases">
        <authorList>
            <consortium name="ELIXIR-Norway"/>
            <consortium name="Elixir Norway"/>
        </authorList>
    </citation>
    <scope>NUCLEOTIDE SEQUENCE</scope>
</reference>
<evidence type="ECO:0000256" key="7">
    <source>
        <dbReference type="SAM" id="MobiDB-lite"/>
    </source>
</evidence>
<sequence length="877" mass="97733">MSDSRQALSIRAQKVRGIFNQFDSNKDGCLNRSEMAALVMAVNPRVKFTNEQIEVILDEVFRTYAEFILEGPKGLTFQGLLRTYDDGAGDVDRDFDALGLQLDSSSAVGNGTTPQEPYIIVAAAAQTKVSRPGEEEGGCGGGSGSRRPSELSIADDETSSINGAIRSTNKLGAAWARSPNHGIAYQDTWHLIEDLELHLRRLDSKIQDKQKERQEKKGRGIVHGVVDRRVSADWEDGVDNKGQAIGRQRRGDDDLGSNYGAFKTALAGFREKCANVQTPEQAFECHMAMGQCLLEHHWHEAAINSFELAVQLIPQDARARFLMGNAYYSLGKYTDARLNYQNALEAGEVNTVLWQGLLPQVHVNLGITLEGEGMLMCACEHYREAAILNPDHYRALKLIGSALYGLGEYRAAEKCLREALVLKPDYADAHCDLGSALHAVADDDKAIQEFQKAIDLNPNHLDALYNLGGLLKDSGRYRTAAEMYAKVLALKPQEWRAQLNRGVSLLGAGDYEEARKAFREAFKMTNRVEVYDAINHLKQMQKRPKGLTLAIASAEQSATGQHDNIADVDSMFMIVENARFRTAPHSKTTAREFLAYALDIRNFQKHTRLHHCDISDLRRRVEECKYLPGDSKSTGALSVQNDKVVRKAELEKILCQLLGFLTPDTFQGAVRMVNERILSVLDRAGSGRVDVGMFFAVLAPLCAGPTDKRKRLVFDVLKWHTSPAREGIIPYTDAKSYIKYLRAIYLPDQGVSELAEVRGDAEKLQVSYPEFLNMFDDTNWGFGILNTLVKLETGDCIRHTGVTCATCNYIIIGPRFKEMTKNFNLCPTCYSEGKVPADINLEEYVFREYSSKADIMDQFKIFSSKKGFTAAHTQTVT</sequence>
<feature type="region of interest" description="Disordered" evidence="7">
    <location>
        <begin position="129"/>
        <end position="159"/>
    </location>
</feature>
<keyword evidence="5" id="KW-0802">TPR repeat</keyword>
<evidence type="ECO:0000313" key="10">
    <source>
        <dbReference type="Proteomes" id="UP001497444"/>
    </source>
</evidence>
<dbReference type="InterPro" id="IPR019734">
    <property type="entry name" value="TPR_rpt"/>
</dbReference>
<feature type="coiled-coil region" evidence="6">
    <location>
        <begin position="192"/>
        <end position="219"/>
    </location>
</feature>
<dbReference type="PROSITE" id="PS50005">
    <property type="entry name" value="TPR"/>
    <property type="match status" value="4"/>
</dbReference>
<keyword evidence="4" id="KW-0106">Calcium</keyword>
<keyword evidence="1" id="KW-0479">Metal-binding</keyword>
<dbReference type="EMBL" id="OZ020102">
    <property type="protein sequence ID" value="CAK9276328.1"/>
    <property type="molecule type" value="Genomic_DNA"/>
</dbReference>
<dbReference type="InterPro" id="IPR002048">
    <property type="entry name" value="EF_hand_dom"/>
</dbReference>
<dbReference type="Gene3D" id="1.25.40.10">
    <property type="entry name" value="Tetratricopeptide repeat domain"/>
    <property type="match status" value="3"/>
</dbReference>
<feature type="repeat" description="TPR" evidence="5">
    <location>
        <begin position="317"/>
        <end position="350"/>
    </location>
</feature>
<dbReference type="Pfam" id="PF13414">
    <property type="entry name" value="TPR_11"/>
    <property type="match status" value="1"/>
</dbReference>
<dbReference type="Gene3D" id="1.10.238.10">
    <property type="entry name" value="EF-hand"/>
    <property type="match status" value="2"/>
</dbReference>
<dbReference type="SMART" id="SM00028">
    <property type="entry name" value="TPR"/>
    <property type="match status" value="7"/>
</dbReference>
<feature type="repeat" description="TPR" evidence="5">
    <location>
        <begin position="461"/>
        <end position="494"/>
    </location>
</feature>
<accession>A0ABP0XEZ0</accession>
<evidence type="ECO:0000256" key="4">
    <source>
        <dbReference type="ARBA" id="ARBA00022837"/>
    </source>
</evidence>
<evidence type="ECO:0000256" key="3">
    <source>
        <dbReference type="ARBA" id="ARBA00022833"/>
    </source>
</evidence>
<dbReference type="SUPFAM" id="SSF57850">
    <property type="entry name" value="RING/U-box"/>
    <property type="match status" value="1"/>
</dbReference>
<dbReference type="Proteomes" id="UP001497444">
    <property type="component" value="Chromosome 7"/>
</dbReference>
<evidence type="ECO:0000259" key="8">
    <source>
        <dbReference type="PROSITE" id="PS50222"/>
    </source>
</evidence>
<keyword evidence="3" id="KW-0862">Zinc</keyword>
<evidence type="ECO:0000256" key="6">
    <source>
        <dbReference type="SAM" id="Coils"/>
    </source>
</evidence>
<gene>
    <name evidence="9" type="ORF">CSSPJE1EN1_LOCUS21806</name>
</gene>
<keyword evidence="10" id="KW-1185">Reference proteome</keyword>
<organism evidence="9 10">
    <name type="scientific">Sphagnum jensenii</name>
    <dbReference type="NCBI Taxonomy" id="128206"/>
    <lineage>
        <taxon>Eukaryota</taxon>
        <taxon>Viridiplantae</taxon>
        <taxon>Streptophyta</taxon>
        <taxon>Embryophyta</taxon>
        <taxon>Bryophyta</taxon>
        <taxon>Sphagnophytina</taxon>
        <taxon>Sphagnopsida</taxon>
        <taxon>Sphagnales</taxon>
        <taxon>Sphagnaceae</taxon>
        <taxon>Sphagnum</taxon>
    </lineage>
</organism>
<keyword evidence="2" id="KW-0863">Zinc-finger</keyword>
<dbReference type="InterPro" id="IPR018247">
    <property type="entry name" value="EF_Hand_1_Ca_BS"/>
</dbReference>
<feature type="domain" description="EF-hand" evidence="8">
    <location>
        <begin position="10"/>
        <end position="45"/>
    </location>
</feature>
<dbReference type="SUPFAM" id="SSF48452">
    <property type="entry name" value="TPR-like"/>
    <property type="match status" value="1"/>
</dbReference>
<dbReference type="PROSITE" id="PS50293">
    <property type="entry name" value="TPR_REGION"/>
    <property type="match status" value="1"/>
</dbReference>
<dbReference type="PROSITE" id="PS50222">
    <property type="entry name" value="EF_HAND_2"/>
    <property type="match status" value="1"/>
</dbReference>
<dbReference type="PANTHER" id="PTHR45081:SF1">
    <property type="entry name" value="EF HAND FAMILY PROTEIN, PUTATIVE, EXPRESSED-RELATED"/>
    <property type="match status" value="1"/>
</dbReference>
<evidence type="ECO:0000256" key="1">
    <source>
        <dbReference type="ARBA" id="ARBA00022723"/>
    </source>
</evidence>
<evidence type="ECO:0000256" key="2">
    <source>
        <dbReference type="ARBA" id="ARBA00022771"/>
    </source>
</evidence>
<dbReference type="PANTHER" id="PTHR45081">
    <property type="entry name" value="EF HAND FAMILY PROTEIN, PUTATIVE, EXPRESSED-RELATED"/>
    <property type="match status" value="1"/>
</dbReference>
<dbReference type="SMART" id="SM00291">
    <property type="entry name" value="ZnF_ZZ"/>
    <property type="match status" value="1"/>
</dbReference>
<dbReference type="InterPro" id="IPR011992">
    <property type="entry name" value="EF-hand-dom_pair"/>
</dbReference>
<dbReference type="Pfam" id="PF13432">
    <property type="entry name" value="TPR_16"/>
    <property type="match status" value="2"/>
</dbReference>
<dbReference type="SUPFAM" id="SSF47473">
    <property type="entry name" value="EF-hand"/>
    <property type="match status" value="2"/>
</dbReference>
<evidence type="ECO:0000256" key="5">
    <source>
        <dbReference type="PROSITE-ProRule" id="PRU00339"/>
    </source>
</evidence>
<proteinExistence type="predicted"/>
<keyword evidence="6" id="KW-0175">Coiled coil</keyword>
<name>A0ABP0XEZ0_9BRYO</name>
<feature type="repeat" description="TPR" evidence="5">
    <location>
        <begin position="393"/>
        <end position="426"/>
    </location>
</feature>
<dbReference type="InterPro" id="IPR000433">
    <property type="entry name" value="Znf_ZZ"/>
</dbReference>